<dbReference type="PROSITE" id="PS50033">
    <property type="entry name" value="UBX"/>
    <property type="match status" value="1"/>
</dbReference>
<dbReference type="InterPro" id="IPR050730">
    <property type="entry name" value="UBX_domain-protein"/>
</dbReference>
<dbReference type="InterPro" id="IPR001012">
    <property type="entry name" value="UBX_dom"/>
</dbReference>
<dbReference type="InterPro" id="IPR029071">
    <property type="entry name" value="Ubiquitin-like_domsf"/>
</dbReference>
<proteinExistence type="predicted"/>
<protein>
    <submittedName>
        <fullName evidence="4">FAS-associated factor 2-B</fullName>
    </submittedName>
</protein>
<dbReference type="Pfam" id="PF00789">
    <property type="entry name" value="UBX"/>
    <property type="match status" value="1"/>
</dbReference>
<feature type="domain" description="UBX" evidence="3">
    <location>
        <begin position="168"/>
        <end position="282"/>
    </location>
</feature>
<sequence length="287" mass="32976">MTILDAITSSPINVFFTIVIGIGLAYLYYRKPSSSSSSTGTQSSAAHNHNRFPNRAFLHNHSGYTRPTGLDNGAGVVDEELQRAIAQIERQERNMIRQEQDEAYQQSLKADREKKLKREEEQRDREAKERAERERKEKIELLHQRLTKLKSEITDKLPFNKTTTEASSNDDIIKFVFKLPDGTRVKQDFRKQDKVKYLHWFVFSLKNAPLQFRLTTNFPKRDLPGRPPMPEDFEPSKQEETKSPVQTTSSSNPVTPTNTTLEPNCELTLAEAGLTETQIIFVYDLEA</sequence>
<feature type="region of interest" description="Disordered" evidence="1">
    <location>
        <begin position="218"/>
        <end position="261"/>
    </location>
</feature>
<feature type="region of interest" description="Disordered" evidence="1">
    <location>
        <begin position="96"/>
        <end position="134"/>
    </location>
</feature>
<name>A0A6G1SL21_9ACAR</name>
<evidence type="ECO:0000313" key="4">
    <source>
        <dbReference type="EMBL" id="MDE50662.1"/>
    </source>
</evidence>
<dbReference type="Gene3D" id="3.10.20.90">
    <property type="entry name" value="Phosphatidylinositol 3-kinase Catalytic Subunit, Chain A, domain 1"/>
    <property type="match status" value="1"/>
</dbReference>
<dbReference type="AlphaFoldDB" id="A0A6G1SL21"/>
<dbReference type="PANTHER" id="PTHR23322:SF1">
    <property type="entry name" value="FAS-ASSOCIATED FACTOR 2"/>
    <property type="match status" value="1"/>
</dbReference>
<dbReference type="GO" id="GO:0036503">
    <property type="term" value="P:ERAD pathway"/>
    <property type="evidence" value="ECO:0007669"/>
    <property type="project" value="TreeGrafter"/>
</dbReference>
<organism evidence="4">
    <name type="scientific">Aceria tosichella</name>
    <name type="common">wheat curl mite</name>
    <dbReference type="NCBI Taxonomy" id="561515"/>
    <lineage>
        <taxon>Eukaryota</taxon>
        <taxon>Metazoa</taxon>
        <taxon>Ecdysozoa</taxon>
        <taxon>Arthropoda</taxon>
        <taxon>Chelicerata</taxon>
        <taxon>Arachnida</taxon>
        <taxon>Acari</taxon>
        <taxon>Acariformes</taxon>
        <taxon>Trombidiformes</taxon>
        <taxon>Prostigmata</taxon>
        <taxon>Eupodina</taxon>
        <taxon>Eriophyoidea</taxon>
        <taxon>Eriophyidae</taxon>
        <taxon>Eriophyinae</taxon>
        <taxon>Aceriini</taxon>
        <taxon>Aceria</taxon>
    </lineage>
</organism>
<dbReference type="SUPFAM" id="SSF54236">
    <property type="entry name" value="Ubiquitin-like"/>
    <property type="match status" value="1"/>
</dbReference>
<feature type="compositionally biased region" description="Low complexity" evidence="1">
    <location>
        <begin position="243"/>
        <end position="260"/>
    </location>
</feature>
<keyword evidence="2" id="KW-1133">Transmembrane helix</keyword>
<feature type="transmembrane region" description="Helical" evidence="2">
    <location>
        <begin position="12"/>
        <end position="29"/>
    </location>
</feature>
<accession>A0A6G1SL21</accession>
<evidence type="ECO:0000256" key="1">
    <source>
        <dbReference type="SAM" id="MobiDB-lite"/>
    </source>
</evidence>
<reference evidence="4" key="1">
    <citation type="submission" date="2018-10" db="EMBL/GenBank/DDBJ databases">
        <title>Transcriptome assembly of Aceria tosichella (Wheat curl mite) Type 2.</title>
        <authorList>
            <person name="Scully E.D."/>
            <person name="Geib S.M."/>
            <person name="Palmer N.A."/>
            <person name="Gupta A.K."/>
            <person name="Sarath G."/>
            <person name="Tatineni S."/>
        </authorList>
    </citation>
    <scope>NUCLEOTIDE SEQUENCE</scope>
    <source>
        <strain evidence="4">LincolnNE</strain>
    </source>
</reference>
<evidence type="ECO:0000256" key="2">
    <source>
        <dbReference type="SAM" id="Phobius"/>
    </source>
</evidence>
<keyword evidence="2" id="KW-0812">Transmembrane</keyword>
<feature type="compositionally biased region" description="Basic and acidic residues" evidence="1">
    <location>
        <begin position="109"/>
        <end position="134"/>
    </location>
</feature>
<dbReference type="GO" id="GO:0005783">
    <property type="term" value="C:endoplasmic reticulum"/>
    <property type="evidence" value="ECO:0007669"/>
    <property type="project" value="TreeGrafter"/>
</dbReference>
<dbReference type="GO" id="GO:0043130">
    <property type="term" value="F:ubiquitin binding"/>
    <property type="evidence" value="ECO:0007669"/>
    <property type="project" value="TreeGrafter"/>
</dbReference>
<dbReference type="EMBL" id="GGYP01005891">
    <property type="protein sequence ID" value="MDE50662.1"/>
    <property type="molecule type" value="Transcribed_RNA"/>
</dbReference>
<dbReference type="PANTHER" id="PTHR23322">
    <property type="entry name" value="FAS-ASSOCIATED PROTEIN"/>
    <property type="match status" value="1"/>
</dbReference>
<keyword evidence="2" id="KW-0472">Membrane</keyword>
<evidence type="ECO:0000259" key="3">
    <source>
        <dbReference type="PROSITE" id="PS50033"/>
    </source>
</evidence>
<gene>
    <name evidence="4" type="primary">faf2-b</name>
    <name evidence="4" type="ORF">g.7443</name>
</gene>